<reference evidence="1" key="1">
    <citation type="submission" date="2017-05" db="UniProtKB">
        <authorList>
            <consortium name="EnsemblMetazoa"/>
        </authorList>
    </citation>
    <scope>IDENTIFICATION</scope>
</reference>
<dbReference type="InParanoid" id="A0A1X7TQ90"/>
<sequence length="68" mass="8059">MSQFMIVGLVGMMILLHVQRSKLLLFVSVTKLQYLFVQKMHRGKRKQMIVVSLLWHLPHQNAWEKIQA</sequence>
<accession>A0A1X7TQ90</accession>
<evidence type="ECO:0000313" key="1">
    <source>
        <dbReference type="EnsemblMetazoa" id="Aqu2.1.17244_001"/>
    </source>
</evidence>
<dbReference type="AlphaFoldDB" id="A0A1X7TQ90"/>
<organism evidence="1">
    <name type="scientific">Amphimedon queenslandica</name>
    <name type="common">Sponge</name>
    <dbReference type="NCBI Taxonomy" id="400682"/>
    <lineage>
        <taxon>Eukaryota</taxon>
        <taxon>Metazoa</taxon>
        <taxon>Porifera</taxon>
        <taxon>Demospongiae</taxon>
        <taxon>Heteroscleromorpha</taxon>
        <taxon>Haplosclerida</taxon>
        <taxon>Niphatidae</taxon>
        <taxon>Amphimedon</taxon>
    </lineage>
</organism>
<dbReference type="EnsemblMetazoa" id="Aqu2.1.17244_001">
    <property type="protein sequence ID" value="Aqu2.1.17244_001"/>
    <property type="gene ID" value="Aqu2.1.17244"/>
</dbReference>
<name>A0A1X7TQ90_AMPQE</name>
<protein>
    <submittedName>
        <fullName evidence="1">Uncharacterized protein</fullName>
    </submittedName>
</protein>
<proteinExistence type="predicted"/>